<feature type="compositionally biased region" description="Low complexity" evidence="7">
    <location>
        <begin position="7"/>
        <end position="18"/>
    </location>
</feature>
<evidence type="ECO:0000256" key="4">
    <source>
        <dbReference type="ARBA" id="ARBA00022801"/>
    </source>
</evidence>
<evidence type="ECO:0000313" key="12">
    <source>
        <dbReference type="Proteomes" id="UP000094801"/>
    </source>
</evidence>
<keyword evidence="6" id="KW-0325">Glycoprotein</keyword>
<evidence type="ECO:0000256" key="6">
    <source>
        <dbReference type="ARBA" id="ARBA00023180"/>
    </source>
</evidence>
<dbReference type="GO" id="GO:0008236">
    <property type="term" value="F:serine-type peptidase activity"/>
    <property type="evidence" value="ECO:0007669"/>
    <property type="project" value="UniProtKB-KW"/>
</dbReference>
<evidence type="ECO:0000313" key="11">
    <source>
        <dbReference type="EMBL" id="ODV87289.1"/>
    </source>
</evidence>
<evidence type="ECO:0000256" key="5">
    <source>
        <dbReference type="ARBA" id="ARBA00022825"/>
    </source>
</evidence>
<comment type="similarity">
    <text evidence="1">Belongs to the peptidase S9B family.</text>
</comment>
<keyword evidence="3" id="KW-0645">Protease</keyword>
<feature type="region of interest" description="Disordered" evidence="7">
    <location>
        <begin position="142"/>
        <end position="161"/>
    </location>
</feature>
<dbReference type="Pfam" id="PF00930">
    <property type="entry name" value="DPPIV_N"/>
    <property type="match status" value="1"/>
</dbReference>
<dbReference type="Proteomes" id="UP000094801">
    <property type="component" value="Unassembled WGS sequence"/>
</dbReference>
<dbReference type="Gene3D" id="2.140.10.30">
    <property type="entry name" value="Dipeptidylpeptidase IV, N-terminal domain"/>
    <property type="match status" value="1"/>
</dbReference>
<protein>
    <recommendedName>
        <fullName evidence="13">Dipeptidyl aminopeptidase A</fullName>
    </recommendedName>
</protein>
<keyword evidence="8" id="KW-0472">Membrane</keyword>
<dbReference type="OrthoDB" id="16520at2759"/>
<evidence type="ECO:0008006" key="13">
    <source>
        <dbReference type="Google" id="ProtNLM"/>
    </source>
</evidence>
<dbReference type="SUPFAM" id="SSF82171">
    <property type="entry name" value="DPP6 N-terminal domain-like"/>
    <property type="match status" value="1"/>
</dbReference>
<dbReference type="STRING" id="983967.A0A1E4T6A2"/>
<dbReference type="InterPro" id="IPR002469">
    <property type="entry name" value="Peptidase_S9B_N"/>
</dbReference>
<dbReference type="GO" id="GO:0004177">
    <property type="term" value="F:aminopeptidase activity"/>
    <property type="evidence" value="ECO:0007669"/>
    <property type="project" value="UniProtKB-KW"/>
</dbReference>
<dbReference type="InterPro" id="IPR001375">
    <property type="entry name" value="Peptidase_S9_cat"/>
</dbReference>
<evidence type="ECO:0000256" key="1">
    <source>
        <dbReference type="ARBA" id="ARBA00006150"/>
    </source>
</evidence>
<evidence type="ECO:0000259" key="10">
    <source>
        <dbReference type="Pfam" id="PF00930"/>
    </source>
</evidence>
<dbReference type="Pfam" id="PF00326">
    <property type="entry name" value="Peptidase_S9"/>
    <property type="match status" value="1"/>
</dbReference>
<dbReference type="GO" id="GO:0005886">
    <property type="term" value="C:plasma membrane"/>
    <property type="evidence" value="ECO:0007669"/>
    <property type="project" value="TreeGrafter"/>
</dbReference>
<feature type="region of interest" description="Disordered" evidence="7">
    <location>
        <begin position="1"/>
        <end position="23"/>
    </location>
</feature>
<organism evidence="11 12">
    <name type="scientific">[Candida] arabinofermentans NRRL YB-2248</name>
    <dbReference type="NCBI Taxonomy" id="983967"/>
    <lineage>
        <taxon>Eukaryota</taxon>
        <taxon>Fungi</taxon>
        <taxon>Dikarya</taxon>
        <taxon>Ascomycota</taxon>
        <taxon>Saccharomycotina</taxon>
        <taxon>Pichiomycetes</taxon>
        <taxon>Pichiales</taxon>
        <taxon>Pichiaceae</taxon>
        <taxon>Ogataea</taxon>
        <taxon>Ogataea/Candida clade</taxon>
    </lineage>
</organism>
<evidence type="ECO:0000256" key="3">
    <source>
        <dbReference type="ARBA" id="ARBA00022670"/>
    </source>
</evidence>
<dbReference type="FunFam" id="3.40.50.1820:FF:000003">
    <property type="entry name" value="Dipeptidyl peptidase 4"/>
    <property type="match status" value="1"/>
</dbReference>
<dbReference type="InterPro" id="IPR029058">
    <property type="entry name" value="AB_hydrolase_fold"/>
</dbReference>
<feature type="domain" description="Peptidase S9 prolyl oligopeptidase catalytic" evidence="9">
    <location>
        <begin position="705"/>
        <end position="903"/>
    </location>
</feature>
<dbReference type="PANTHER" id="PTHR11731">
    <property type="entry name" value="PROTEASE FAMILY S9B,C DIPEPTIDYL-PEPTIDASE IV-RELATED"/>
    <property type="match status" value="1"/>
</dbReference>
<keyword evidence="12" id="KW-1185">Reference proteome</keyword>
<evidence type="ECO:0000256" key="7">
    <source>
        <dbReference type="SAM" id="MobiDB-lite"/>
    </source>
</evidence>
<gene>
    <name evidence="11" type="ORF">CANARDRAFT_26701</name>
</gene>
<feature type="domain" description="Dipeptidylpeptidase IV N-terminal" evidence="10">
    <location>
        <begin position="248"/>
        <end position="607"/>
    </location>
</feature>
<dbReference type="SUPFAM" id="SSF53474">
    <property type="entry name" value="alpha/beta-Hydrolases"/>
    <property type="match status" value="1"/>
</dbReference>
<evidence type="ECO:0000259" key="9">
    <source>
        <dbReference type="Pfam" id="PF00326"/>
    </source>
</evidence>
<dbReference type="GO" id="GO:0008239">
    <property type="term" value="F:dipeptidyl-peptidase activity"/>
    <property type="evidence" value="ECO:0007669"/>
    <property type="project" value="TreeGrafter"/>
</dbReference>
<dbReference type="Gene3D" id="3.40.50.1820">
    <property type="entry name" value="alpha/beta hydrolase"/>
    <property type="match status" value="1"/>
</dbReference>
<keyword evidence="4" id="KW-0378">Hydrolase</keyword>
<evidence type="ECO:0000256" key="2">
    <source>
        <dbReference type="ARBA" id="ARBA00022438"/>
    </source>
</evidence>
<dbReference type="PANTHER" id="PTHR11731:SF160">
    <property type="entry name" value="DIPEPTIDYL AMINOPEPTIDASE A"/>
    <property type="match status" value="1"/>
</dbReference>
<dbReference type="EMBL" id="KV453848">
    <property type="protein sequence ID" value="ODV87289.1"/>
    <property type="molecule type" value="Genomic_DNA"/>
</dbReference>
<proteinExistence type="inferred from homology"/>
<dbReference type="AlphaFoldDB" id="A0A1E4T6A2"/>
<feature type="transmembrane region" description="Helical" evidence="8">
    <location>
        <begin position="95"/>
        <end position="114"/>
    </location>
</feature>
<reference evidence="12" key="1">
    <citation type="submission" date="2016-04" db="EMBL/GenBank/DDBJ databases">
        <title>Comparative genomics of biotechnologically important yeasts.</title>
        <authorList>
            <consortium name="DOE Joint Genome Institute"/>
            <person name="Riley R."/>
            <person name="Haridas S."/>
            <person name="Wolfe K.H."/>
            <person name="Lopes M.R."/>
            <person name="Hittinger C.T."/>
            <person name="Goker M."/>
            <person name="Salamov A."/>
            <person name="Wisecaver J."/>
            <person name="Long T.M."/>
            <person name="Aerts A.L."/>
            <person name="Barry K."/>
            <person name="Choi C."/>
            <person name="Clum A."/>
            <person name="Coughlan A.Y."/>
            <person name="Deshpande S."/>
            <person name="Douglass A.P."/>
            <person name="Hanson S.J."/>
            <person name="Klenk H.-P."/>
            <person name="Labutti K."/>
            <person name="Lapidus A."/>
            <person name="Lindquist E."/>
            <person name="Lipzen A."/>
            <person name="Meier-Kolthoff J.P."/>
            <person name="Ohm R.A."/>
            <person name="Otillar R.P."/>
            <person name="Pangilinan J."/>
            <person name="Peng Y."/>
            <person name="Rokas A."/>
            <person name="Rosa C.A."/>
            <person name="Scheuner C."/>
            <person name="Sibirny A.A."/>
            <person name="Slot J.C."/>
            <person name="Stielow J.B."/>
            <person name="Sun H."/>
            <person name="Kurtzman C.P."/>
            <person name="Blackwell M."/>
            <person name="Grigoriev I.V."/>
            <person name="Jeffries T.W."/>
        </authorList>
    </citation>
    <scope>NUCLEOTIDE SEQUENCE [LARGE SCALE GENOMIC DNA]</scope>
    <source>
        <strain evidence="12">NRRL YB-2248</strain>
    </source>
</reference>
<evidence type="ECO:0000256" key="8">
    <source>
        <dbReference type="SAM" id="Phobius"/>
    </source>
</evidence>
<keyword evidence="8" id="KW-1133">Transmembrane helix</keyword>
<keyword evidence="5" id="KW-0720">Serine protease</keyword>
<keyword evidence="2" id="KW-0031">Aminopeptidase</keyword>
<name>A0A1E4T6A2_9ASCO</name>
<dbReference type="GO" id="GO:0006508">
    <property type="term" value="P:proteolysis"/>
    <property type="evidence" value="ECO:0007669"/>
    <property type="project" value="UniProtKB-KW"/>
</dbReference>
<sequence>MARKENSSSPSNSSSSSDSRFDRDIELQIQNSRRNSAVLEGINQFSIDDDDNEDIVYSSGPGGQHIPLNTSNGAPITLKQKIYALLSSRRSKKMISIFTIITVLIWLLMVLMFARKGQMSNTNLYHPNVGSSSDAYDNVTLSNNNNNNNNHTLNEEDGGIVDPDSTDLKKMSLDDERLGLYYVFGYDLSFVDIAGSTTANDEGYYIHRSGQSEILKKASDDSYELKLYNDNSMTYNGHAYTIYLKQLSSDLKKAIVVADATQEWRHSSFARYFILDIETDTIEPVYTTKKNDIPKLSFAKFSPKFNYVTFVYEHNIYMKKLSDGTVTQITSDGSDSISNGKPDWVYEEEVLASGEAIYWCPDESHFAYIKFDDTNVPTYNLEFFKDEKYPTIEDLKYPKPGYDNPIVEVNVYNLADKSTDTVSHTDSKLGKDFVVYQVSWITKNQLLIKETNRQSRLVDVRLFDTSNKSSKIVRTINTDDYDGWYLNNGNIYVLPDSVGGYIDSVVVDYRDHLGYFATADTKEPKILTSGEWDVMSGVLGYNDKDGVVYFIGTAGNALERHVYQVGIEAGVKSLKSLDDLKLVSSYSLRVSAGGKYGYLTYSGPSLPDSKLVDLSKLANDTDEYDNSESLIKSNQVEDSLKNYQVPVKEYKQVTLDDGTSIDVIEVRPYNFDASKKYPLLVSVYGGPGSQKLSSEFSYYFDEIVSSSLESVVWYIDPRGTGGRGWKYKSFAKDKIGYWEPRDITEATKKLISEGGYIDESKTAIWGWSYGGFTTLKTLEYDHGDVFKYGMAVAPVTNWLLYDSIYTERYMDLPSNNAENYEKNSQITDINAFKNVERFLIMHGTGDDNVHFQNTLHLVDKFDLHTVENYDMFVFPDSNHNIAYNNANTIVYDKLFNWLEHAFEGMFD</sequence>
<dbReference type="InterPro" id="IPR050278">
    <property type="entry name" value="Serine_Prot_S9B/DPPIV"/>
</dbReference>
<keyword evidence="8" id="KW-0812">Transmembrane</keyword>
<accession>A0A1E4T6A2</accession>